<feature type="transmembrane region" description="Helical" evidence="1">
    <location>
        <begin position="12"/>
        <end position="31"/>
    </location>
</feature>
<dbReference type="KEGG" id="roz:CBI38_34150"/>
<evidence type="ECO:0008006" key="4">
    <source>
        <dbReference type="Google" id="ProtNLM"/>
    </source>
</evidence>
<evidence type="ECO:0000313" key="2">
    <source>
        <dbReference type="EMBL" id="AWK76448.1"/>
    </source>
</evidence>
<proteinExistence type="predicted"/>
<keyword evidence="3" id="KW-1185">Reference proteome</keyword>
<keyword evidence="1" id="KW-0472">Membrane</keyword>
<evidence type="ECO:0000313" key="3">
    <source>
        <dbReference type="Proteomes" id="UP000245711"/>
    </source>
</evidence>
<name>A0A2S2C6N8_9NOCA</name>
<feature type="transmembrane region" description="Helical" evidence="1">
    <location>
        <begin position="51"/>
        <end position="71"/>
    </location>
</feature>
<organism evidence="2 3">
    <name type="scientific">Rhodococcus oxybenzonivorans</name>
    <dbReference type="NCBI Taxonomy" id="1990687"/>
    <lineage>
        <taxon>Bacteria</taxon>
        <taxon>Bacillati</taxon>
        <taxon>Actinomycetota</taxon>
        <taxon>Actinomycetes</taxon>
        <taxon>Mycobacteriales</taxon>
        <taxon>Nocardiaceae</taxon>
        <taxon>Rhodococcus</taxon>
    </lineage>
</organism>
<keyword evidence="1" id="KW-1133">Transmembrane helix</keyword>
<sequence length="79" mass="8036">MRTGVRTLGAALYILAAVSAVGFAMNLVFGPQWIEALFGVEPDGGDGSLEALLVLAPAVAAAGLTVAGFVLRRPRPEVG</sequence>
<keyword evidence="2" id="KW-0614">Plasmid</keyword>
<geneLocation type="plasmid" evidence="3">
    <name>prb98</name>
</geneLocation>
<dbReference type="EMBL" id="CP021355">
    <property type="protein sequence ID" value="AWK76448.1"/>
    <property type="molecule type" value="Genomic_DNA"/>
</dbReference>
<accession>A0A2S2C6N8</accession>
<evidence type="ECO:0000256" key="1">
    <source>
        <dbReference type="SAM" id="Phobius"/>
    </source>
</evidence>
<dbReference type="AlphaFoldDB" id="A0A2S2C6N8"/>
<gene>
    <name evidence="2" type="ORF">CBI38_34150</name>
</gene>
<protein>
    <recommendedName>
        <fullName evidence="4">ABC transporter permease</fullName>
    </recommendedName>
</protein>
<dbReference type="Proteomes" id="UP000245711">
    <property type="component" value="Plasmid pRB98"/>
</dbReference>
<keyword evidence="1" id="KW-0812">Transmembrane</keyword>
<reference evidence="2 3" key="1">
    <citation type="submission" date="2017-05" db="EMBL/GenBank/DDBJ databases">
        <title>Isolation of Rhodococcus sp. S2-17 biodegrading of BP-3.</title>
        <authorList>
            <person name="Lee Y."/>
            <person name="Kim K.H."/>
            <person name="Chun B.H."/>
            <person name="Jung H.S."/>
            <person name="Jeon C.O."/>
        </authorList>
    </citation>
    <scope>NUCLEOTIDE SEQUENCE [LARGE SCALE GENOMIC DNA]</scope>
    <source>
        <strain evidence="2 3">S2-17</strain>
        <plasmid evidence="3">prb98</plasmid>
    </source>
</reference>
<dbReference type="OrthoDB" id="3636175at2"/>